<dbReference type="GO" id="GO:0004475">
    <property type="term" value="F:mannose-1-phosphate guanylyltransferase (GTP) activity"/>
    <property type="evidence" value="ECO:0007669"/>
    <property type="project" value="TreeGrafter"/>
</dbReference>
<dbReference type="Gene3D" id="3.90.550.10">
    <property type="entry name" value="Spore Coat Polysaccharide Biosynthesis Protein SpsA, Chain A"/>
    <property type="match status" value="1"/>
</dbReference>
<dbReference type="SUPFAM" id="SSF159283">
    <property type="entry name" value="Guanosine diphospho-D-mannose pyrophosphorylase/mannose-6-phosphate isomerase linker domain"/>
    <property type="match status" value="1"/>
</dbReference>
<protein>
    <submittedName>
        <fullName evidence="3">Mannose-1-phosphate guanylyltransferase</fullName>
    </submittedName>
</protein>
<feature type="domain" description="Nucleotidyl transferase" evidence="1">
    <location>
        <begin position="8"/>
        <end position="292"/>
    </location>
</feature>
<reference evidence="3 4" key="1">
    <citation type="journal article" date="2015" name="Nature">
        <title>rRNA introns, odd ribosomes, and small enigmatic genomes across a large radiation of phyla.</title>
        <authorList>
            <person name="Brown C.T."/>
            <person name="Hug L.A."/>
            <person name="Thomas B.C."/>
            <person name="Sharon I."/>
            <person name="Castelle C.J."/>
            <person name="Singh A."/>
            <person name="Wilkins M.J."/>
            <person name="Williams K.H."/>
            <person name="Banfield J.F."/>
        </authorList>
    </citation>
    <scope>NUCLEOTIDE SEQUENCE [LARGE SCALE GENOMIC DNA]</scope>
</reference>
<accession>A0A0G1RX59</accession>
<dbReference type="InterPro" id="IPR054566">
    <property type="entry name" value="ManC/GMP-like_b-helix"/>
</dbReference>
<dbReference type="InterPro" id="IPR051161">
    <property type="entry name" value="Mannose-6P_isomerase_type2"/>
</dbReference>
<organism evidence="3 4">
    <name type="scientific">Candidatus Beckwithbacteria bacterium GW2011_GWB1_47_15</name>
    <dbReference type="NCBI Taxonomy" id="1618371"/>
    <lineage>
        <taxon>Bacteria</taxon>
        <taxon>Candidatus Beckwithiibacteriota</taxon>
    </lineage>
</organism>
<keyword evidence="3" id="KW-0548">Nucleotidyltransferase</keyword>
<dbReference type="InterPro" id="IPR029044">
    <property type="entry name" value="Nucleotide-diphossugar_trans"/>
</dbReference>
<evidence type="ECO:0000313" key="4">
    <source>
        <dbReference type="Proteomes" id="UP000033860"/>
    </source>
</evidence>
<feature type="domain" description="MannoseP isomerase/GMP-like beta-helix" evidence="2">
    <location>
        <begin position="301"/>
        <end position="353"/>
    </location>
</feature>
<dbReference type="Pfam" id="PF00483">
    <property type="entry name" value="NTP_transferase"/>
    <property type="match status" value="1"/>
</dbReference>
<gene>
    <name evidence="3" type="ORF">UX85_C0002G0061</name>
</gene>
<dbReference type="AlphaFoldDB" id="A0A0G1RX59"/>
<evidence type="ECO:0000313" key="3">
    <source>
        <dbReference type="EMBL" id="KKU61681.1"/>
    </source>
</evidence>
<proteinExistence type="predicted"/>
<dbReference type="PANTHER" id="PTHR46390">
    <property type="entry name" value="MANNOSE-1-PHOSPHATE GUANYLYLTRANSFERASE"/>
    <property type="match status" value="1"/>
</dbReference>
<dbReference type="SUPFAM" id="SSF53448">
    <property type="entry name" value="Nucleotide-diphospho-sugar transferases"/>
    <property type="match status" value="1"/>
</dbReference>
<evidence type="ECO:0000259" key="2">
    <source>
        <dbReference type="Pfam" id="PF22640"/>
    </source>
</evidence>
<dbReference type="PANTHER" id="PTHR46390:SF1">
    <property type="entry name" value="MANNOSE-1-PHOSPHATE GUANYLYLTRANSFERASE"/>
    <property type="match status" value="1"/>
</dbReference>
<dbReference type="Proteomes" id="UP000033860">
    <property type="component" value="Unassembled WGS sequence"/>
</dbReference>
<dbReference type="Pfam" id="PF22640">
    <property type="entry name" value="ManC_GMP_beta-helix"/>
    <property type="match status" value="1"/>
</dbReference>
<evidence type="ECO:0000259" key="1">
    <source>
        <dbReference type="Pfam" id="PF00483"/>
    </source>
</evidence>
<dbReference type="GO" id="GO:0009298">
    <property type="term" value="P:GDP-mannose biosynthetic process"/>
    <property type="evidence" value="ECO:0007669"/>
    <property type="project" value="TreeGrafter"/>
</dbReference>
<keyword evidence="3" id="KW-0808">Transferase</keyword>
<dbReference type="InterPro" id="IPR005835">
    <property type="entry name" value="NTP_transferase_dom"/>
</dbReference>
<sequence length="365" mass="41171">MEKSSLRAVIFAGGVGTRMWPLSRKKTPKQFERIIGDLSTLQLAVGRLRPETPWENIYVSSGEAYSPLIRKQLPQLPKQNLIAEPKMRDVAPAVGYLMAILAKEDPDGPVAILWSDHLLKKVKTFKTILASGAKYVSDHKGKIVFIGQKPRFANQNLGWIKFGQKESQINGFSLKQFKAWHYRPGQDQAEKYFASRHYAWNTGYFIVNPSFVLSQYQKHLPQMYSKLVELQVSYGTPTHQKKLEKIYPAFKKISFDDAILAKLSPQKAVVLSADLGWSDIGTWEALKEALQTSPNQNLTRGRVVCFNSKNSLVYGFTDQLVTAIDVKGMVVVVTSDAVLVCPQESIPEIKKMLASFVKTKLERYT</sequence>
<name>A0A0G1RX59_9BACT</name>
<dbReference type="EMBL" id="LCNT01000002">
    <property type="protein sequence ID" value="KKU61681.1"/>
    <property type="molecule type" value="Genomic_DNA"/>
</dbReference>
<comment type="caution">
    <text evidence="3">The sequence shown here is derived from an EMBL/GenBank/DDBJ whole genome shotgun (WGS) entry which is preliminary data.</text>
</comment>